<feature type="binding site" evidence="7">
    <location>
        <position position="78"/>
    </location>
    <ligand>
        <name>Zn(2+)</name>
        <dbReference type="ChEBI" id="CHEBI:29105"/>
    </ligand>
</feature>
<dbReference type="InterPro" id="IPR005744">
    <property type="entry name" value="Hy-lIII"/>
</dbReference>
<feature type="transmembrane region" description="Helical" evidence="8">
    <location>
        <begin position="174"/>
        <end position="194"/>
    </location>
</feature>
<organism evidence="9 10">
    <name type="scientific">Faecalibacterium gallinarum</name>
    <dbReference type="NCBI Taxonomy" id="2903556"/>
    <lineage>
        <taxon>Bacteria</taxon>
        <taxon>Bacillati</taxon>
        <taxon>Bacillota</taxon>
        <taxon>Clostridia</taxon>
        <taxon>Eubacteriales</taxon>
        <taxon>Oscillospiraceae</taxon>
        <taxon>Faecalibacterium</taxon>
    </lineage>
</organism>
<evidence type="ECO:0000256" key="4">
    <source>
        <dbReference type="ARBA" id="ARBA00022692"/>
    </source>
</evidence>
<comment type="caution">
    <text evidence="9">The sequence shown here is derived from an EMBL/GenBank/DDBJ whole genome shotgun (WGS) entry which is preliminary data.</text>
</comment>
<feature type="transmembrane region" description="Helical" evidence="8">
    <location>
        <begin position="120"/>
        <end position="143"/>
    </location>
</feature>
<keyword evidence="6 8" id="KW-0472">Membrane</keyword>
<dbReference type="GO" id="GO:0140911">
    <property type="term" value="F:pore-forming activity"/>
    <property type="evidence" value="ECO:0007669"/>
    <property type="project" value="InterPro"/>
</dbReference>
<dbReference type="AlphaFoldDB" id="A0AA37MYF7"/>
<feature type="binding site" evidence="7">
    <location>
        <position position="209"/>
    </location>
    <ligand>
        <name>Zn(2+)</name>
        <dbReference type="ChEBI" id="CHEBI:29105"/>
    </ligand>
</feature>
<evidence type="ECO:0000256" key="1">
    <source>
        <dbReference type="ARBA" id="ARBA00004651"/>
    </source>
</evidence>
<evidence type="ECO:0000313" key="10">
    <source>
        <dbReference type="Proteomes" id="UP001055185"/>
    </source>
</evidence>
<keyword evidence="7" id="KW-0479">Metal-binding</keyword>
<sequence length="233" mass="25281">MNLSAASSRQPNPLRRHTLYLKDPASAISHFIGAIGFAGAGIPLLIKAGQSGQPLALVSMIVYAVSLVALYAASAAYHTISPRSPRETLLKKIDHMMIFVLIAGSYTPVCLLALPRFSGLVLLGVIWGCTLLGACSMFFFVFCPKWVSSVLYIAMGWACVFALPQLLGCLSGACFGWLLAGGLIYTAGGVIYALKRPEFERRHPNFGMHEIFHLFVMAGSLCHYIVMYVYLLG</sequence>
<feature type="transmembrane region" description="Helical" evidence="8">
    <location>
        <begin position="214"/>
        <end position="231"/>
    </location>
</feature>
<feature type="transmembrane region" description="Helical" evidence="8">
    <location>
        <begin position="95"/>
        <end position="114"/>
    </location>
</feature>
<evidence type="ECO:0000256" key="3">
    <source>
        <dbReference type="ARBA" id="ARBA00022475"/>
    </source>
</evidence>
<dbReference type="PANTHER" id="PTHR20855">
    <property type="entry name" value="ADIPOR/PROGESTIN RECEPTOR-RELATED"/>
    <property type="match status" value="1"/>
</dbReference>
<dbReference type="InterPro" id="IPR004254">
    <property type="entry name" value="AdipoR/HlyIII-related"/>
</dbReference>
<feature type="binding site" evidence="7">
    <location>
        <position position="213"/>
    </location>
    <ligand>
        <name>Zn(2+)</name>
        <dbReference type="ChEBI" id="CHEBI:29105"/>
    </ligand>
</feature>
<dbReference type="NCBIfam" id="TIGR01065">
    <property type="entry name" value="hlyIII"/>
    <property type="match status" value="1"/>
</dbReference>
<keyword evidence="4 8" id="KW-0812">Transmembrane</keyword>
<comment type="similarity">
    <text evidence="2">Belongs to the UPF0073 (Hly-III) family.</text>
</comment>
<evidence type="ECO:0000256" key="6">
    <source>
        <dbReference type="ARBA" id="ARBA00023136"/>
    </source>
</evidence>
<dbReference type="EMBL" id="BQKV01000053">
    <property type="protein sequence ID" value="GJN64981.1"/>
    <property type="molecule type" value="Genomic_DNA"/>
</dbReference>
<dbReference type="GO" id="GO:0046872">
    <property type="term" value="F:metal ion binding"/>
    <property type="evidence" value="ECO:0007669"/>
    <property type="project" value="UniProtKB-KW"/>
</dbReference>
<name>A0AA37MYF7_9FIRM</name>
<evidence type="ECO:0000256" key="8">
    <source>
        <dbReference type="SAM" id="Phobius"/>
    </source>
</evidence>
<feature type="transmembrane region" description="Helical" evidence="8">
    <location>
        <begin position="150"/>
        <end position="168"/>
    </location>
</feature>
<gene>
    <name evidence="9" type="ORF">JCM17207_16060</name>
</gene>
<feature type="transmembrane region" description="Helical" evidence="8">
    <location>
        <begin position="25"/>
        <end position="46"/>
    </location>
</feature>
<keyword evidence="7" id="KW-0862">Zinc</keyword>
<keyword evidence="5 8" id="KW-1133">Transmembrane helix</keyword>
<dbReference type="Pfam" id="PF03006">
    <property type="entry name" value="HlyIII"/>
    <property type="match status" value="1"/>
</dbReference>
<evidence type="ECO:0000256" key="7">
    <source>
        <dbReference type="PIRSR" id="PIRSR604254-1"/>
    </source>
</evidence>
<evidence type="ECO:0000313" key="9">
    <source>
        <dbReference type="EMBL" id="GJN64981.1"/>
    </source>
</evidence>
<dbReference type="Proteomes" id="UP001055185">
    <property type="component" value="Unassembled WGS sequence"/>
</dbReference>
<proteinExistence type="inferred from homology"/>
<feature type="transmembrane region" description="Helical" evidence="8">
    <location>
        <begin position="52"/>
        <end position="74"/>
    </location>
</feature>
<dbReference type="PANTHER" id="PTHR20855:SF3">
    <property type="entry name" value="LD03007P"/>
    <property type="match status" value="1"/>
</dbReference>
<protein>
    <submittedName>
        <fullName evidence="9">Hemolysin</fullName>
    </submittedName>
</protein>
<evidence type="ECO:0000256" key="5">
    <source>
        <dbReference type="ARBA" id="ARBA00022989"/>
    </source>
</evidence>
<evidence type="ECO:0000256" key="2">
    <source>
        <dbReference type="ARBA" id="ARBA00008488"/>
    </source>
</evidence>
<keyword evidence="3" id="KW-1003">Cell membrane</keyword>
<reference evidence="9" key="1">
    <citation type="journal article" date="2022" name="Int. J. Syst. Evol. Microbiol.">
        <title>Genome-based, phenotypic and chemotaxonomic classification of Faecalibacterium strains: proposal of three novel species Faecalibacterium duncaniae sp. nov., Faecalibacterium hattorii sp. nov. and Faecalibacterium gallinarum sp. nov. .</title>
        <authorList>
            <person name="Sakamoto M."/>
            <person name="Sakurai N."/>
            <person name="Tanno H."/>
            <person name="Iino T."/>
            <person name="Ohkuma M."/>
            <person name="Endo A."/>
        </authorList>
    </citation>
    <scope>NUCLEOTIDE SEQUENCE</scope>
    <source>
        <strain evidence="9">JCM 17207</strain>
    </source>
</reference>
<accession>A0AA37MYF7</accession>
<dbReference type="GO" id="GO:0005886">
    <property type="term" value="C:plasma membrane"/>
    <property type="evidence" value="ECO:0007669"/>
    <property type="project" value="UniProtKB-SubCell"/>
</dbReference>
<comment type="subcellular location">
    <subcellularLocation>
        <location evidence="1">Cell membrane</location>
        <topology evidence="1">Multi-pass membrane protein</topology>
    </subcellularLocation>
</comment>
<dbReference type="RefSeq" id="WP_238317185.1">
    <property type="nucleotide sequence ID" value="NZ_BQKV01000053.1"/>
</dbReference>
<keyword evidence="10" id="KW-1185">Reference proteome</keyword>